<evidence type="ECO:0000313" key="6">
    <source>
        <dbReference type="Ensembl" id="ENSGACP00000072032.1"/>
    </source>
</evidence>
<keyword evidence="7" id="KW-1185">Reference proteome</keyword>
<protein>
    <recommendedName>
        <fullName evidence="4">40S ribosomal protein S8</fullName>
    </recommendedName>
</protein>
<evidence type="ECO:0000256" key="2">
    <source>
        <dbReference type="ARBA" id="ARBA00022980"/>
    </source>
</evidence>
<evidence type="ECO:0000313" key="7">
    <source>
        <dbReference type="Proteomes" id="UP000007635"/>
    </source>
</evidence>
<dbReference type="GO" id="GO:0006412">
    <property type="term" value="P:translation"/>
    <property type="evidence" value="ECO:0007669"/>
    <property type="project" value="InterPro"/>
</dbReference>
<reference evidence="6" key="3">
    <citation type="submission" date="2025-09" db="UniProtKB">
        <authorList>
            <consortium name="Ensembl"/>
        </authorList>
    </citation>
    <scope>IDENTIFICATION</scope>
</reference>
<dbReference type="PROSITE" id="PS01193">
    <property type="entry name" value="RIBOSOMAL_S8E"/>
    <property type="match status" value="1"/>
</dbReference>
<dbReference type="InterPro" id="IPR022309">
    <property type="entry name" value="Ribosomal_Se8/biogenesis_NSA2"/>
</dbReference>
<dbReference type="Gene3D" id="1.10.168.20">
    <property type="entry name" value="Ribosomal protein S8e, subdomain"/>
    <property type="match status" value="1"/>
</dbReference>
<organism evidence="6 7">
    <name type="scientific">Gasterosteus aculeatus aculeatus</name>
    <name type="common">three-spined stickleback</name>
    <dbReference type="NCBI Taxonomy" id="481459"/>
    <lineage>
        <taxon>Eukaryota</taxon>
        <taxon>Metazoa</taxon>
        <taxon>Chordata</taxon>
        <taxon>Craniata</taxon>
        <taxon>Vertebrata</taxon>
        <taxon>Euteleostomi</taxon>
        <taxon>Actinopterygii</taxon>
        <taxon>Neopterygii</taxon>
        <taxon>Teleostei</taxon>
        <taxon>Neoteleostei</taxon>
        <taxon>Acanthomorphata</taxon>
        <taxon>Eupercaria</taxon>
        <taxon>Perciformes</taxon>
        <taxon>Cottioidei</taxon>
        <taxon>Gasterosteales</taxon>
        <taxon>Gasterosteidae</taxon>
        <taxon>Gasterosteus</taxon>
    </lineage>
</organism>
<feature type="region of interest" description="Disordered" evidence="5">
    <location>
        <begin position="145"/>
        <end position="177"/>
    </location>
</feature>
<comment type="similarity">
    <text evidence="1 4">Belongs to the eukaryotic ribosomal protein eS8 family.</text>
</comment>
<dbReference type="Pfam" id="PF01201">
    <property type="entry name" value="Ribosomal_S8e"/>
    <property type="match status" value="1"/>
</dbReference>
<feature type="compositionally biased region" description="Basic residues" evidence="5">
    <location>
        <begin position="8"/>
        <end position="26"/>
    </location>
</feature>
<dbReference type="InterPro" id="IPR042563">
    <property type="entry name" value="Ribosomal_protein_eS8_euk"/>
</dbReference>
<dbReference type="InterPro" id="IPR018283">
    <property type="entry name" value="Ribosomal_eS8_CS"/>
</dbReference>
<sequence length="217" mass="25010">MGISRDNWHKRRKTGGKRKPYHKKRKYELGRPPANTKIGPRRIHTVRVRGGNKKYRALRLDVGNFSWGSECCTRKTRIIDVVYNASNNELVRTKTLVKNCIVLVDRLPYRQWYEAHFATPLGRKKGAKLISPFLEEQFLQGKLLDTSSTRKDQRGPRSTMSVKRQPRSASSWKSSSSRESSLLALHPDRASAAGQKATSWKEELEFYLRNIKAKKGK</sequence>
<evidence type="ECO:0000256" key="1">
    <source>
        <dbReference type="ARBA" id="ARBA00005257"/>
    </source>
</evidence>
<evidence type="ECO:0000256" key="3">
    <source>
        <dbReference type="ARBA" id="ARBA00023274"/>
    </source>
</evidence>
<proteinExistence type="inferred from homology"/>
<dbReference type="AlphaFoldDB" id="A0AAQ4S9L3"/>
<evidence type="ECO:0000256" key="5">
    <source>
        <dbReference type="SAM" id="MobiDB-lite"/>
    </source>
</evidence>
<dbReference type="GeneTree" id="ENSGT00390000012433"/>
<dbReference type="NCBIfam" id="TIGR00307">
    <property type="entry name" value="eS8"/>
    <property type="match status" value="1"/>
</dbReference>
<accession>A0AAQ4S9L3</accession>
<dbReference type="FunFam" id="3.10.290.70:FF:000004">
    <property type="entry name" value="40S ribosomal protein S8"/>
    <property type="match status" value="1"/>
</dbReference>
<keyword evidence="3 4" id="KW-0687">Ribonucleoprotein</keyword>
<dbReference type="InterPro" id="IPR001047">
    <property type="entry name" value="Ribosomal_eS8"/>
</dbReference>
<dbReference type="PANTHER" id="PTHR10394">
    <property type="entry name" value="40S RIBOSOMAL PROTEIN S8"/>
    <property type="match status" value="1"/>
</dbReference>
<reference evidence="6" key="2">
    <citation type="submission" date="2025-08" db="UniProtKB">
        <authorList>
            <consortium name="Ensembl"/>
        </authorList>
    </citation>
    <scope>IDENTIFICATION</scope>
</reference>
<dbReference type="Gene3D" id="3.10.290.70">
    <property type="match status" value="1"/>
</dbReference>
<dbReference type="CDD" id="cd11382">
    <property type="entry name" value="Ribosomal_S8e"/>
    <property type="match status" value="1"/>
</dbReference>
<keyword evidence="2 4" id="KW-0689">Ribosomal protein</keyword>
<dbReference type="GO" id="GO:0003735">
    <property type="term" value="F:structural constituent of ribosome"/>
    <property type="evidence" value="ECO:0007669"/>
    <property type="project" value="InterPro"/>
</dbReference>
<dbReference type="Ensembl" id="ENSGACT00000031716.1">
    <property type="protein sequence ID" value="ENSGACP00000072032.1"/>
    <property type="gene ID" value="ENSGACG00000016489.2"/>
</dbReference>
<feature type="compositionally biased region" description="Low complexity" evidence="5">
    <location>
        <begin position="168"/>
        <end position="177"/>
    </location>
</feature>
<dbReference type="GO" id="GO:0005840">
    <property type="term" value="C:ribosome"/>
    <property type="evidence" value="ECO:0007669"/>
    <property type="project" value="UniProtKB-KW"/>
</dbReference>
<feature type="region of interest" description="Disordered" evidence="5">
    <location>
        <begin position="1"/>
        <end position="38"/>
    </location>
</feature>
<reference evidence="6 7" key="1">
    <citation type="journal article" date="2021" name="G3 (Bethesda)">
        <title>Improved contiguity of the threespine stickleback genome using long-read sequencing.</title>
        <authorList>
            <person name="Nath S."/>
            <person name="Shaw D.E."/>
            <person name="White M.A."/>
        </authorList>
    </citation>
    <scope>NUCLEOTIDE SEQUENCE [LARGE SCALE GENOMIC DNA]</scope>
    <source>
        <strain evidence="6 7">Lake Benthic</strain>
    </source>
</reference>
<name>A0AAQ4S9L3_GASAC</name>
<dbReference type="Proteomes" id="UP000007635">
    <property type="component" value="Chromosome III"/>
</dbReference>
<evidence type="ECO:0000256" key="4">
    <source>
        <dbReference type="RuleBase" id="RU000669"/>
    </source>
</evidence>
<dbReference type="GO" id="GO:1990904">
    <property type="term" value="C:ribonucleoprotein complex"/>
    <property type="evidence" value="ECO:0007669"/>
    <property type="project" value="UniProtKB-KW"/>
</dbReference>